<dbReference type="InterPro" id="IPR006094">
    <property type="entry name" value="Oxid_FAD_bind_N"/>
</dbReference>
<comment type="cofactor">
    <cofactor evidence="1">
        <name>FAD</name>
        <dbReference type="ChEBI" id="CHEBI:57692"/>
    </cofactor>
</comment>
<evidence type="ECO:0000313" key="9">
    <source>
        <dbReference type="EMBL" id="MEY9318674.1"/>
    </source>
</evidence>
<dbReference type="Pfam" id="PF02913">
    <property type="entry name" value="FAD-oxidase_C"/>
    <property type="match status" value="1"/>
</dbReference>
<evidence type="ECO:0000256" key="3">
    <source>
        <dbReference type="ARBA" id="ARBA00022723"/>
    </source>
</evidence>
<dbReference type="Gene3D" id="1.10.45.10">
    <property type="entry name" value="Vanillyl-alcohol Oxidase, Chain A, domain 4"/>
    <property type="match status" value="1"/>
</dbReference>
<dbReference type="Gene3D" id="3.30.43.10">
    <property type="entry name" value="Uridine Diphospho-n-acetylenolpyruvylglucosamine Reductase, domain 2"/>
    <property type="match status" value="1"/>
</dbReference>
<keyword evidence="10" id="KW-1185">Reference proteome</keyword>
<dbReference type="InterPro" id="IPR004113">
    <property type="entry name" value="FAD-bd_oxidored_4_C"/>
</dbReference>
<evidence type="ECO:0000259" key="8">
    <source>
        <dbReference type="PROSITE" id="PS51387"/>
    </source>
</evidence>
<gene>
    <name evidence="9" type="ORF">ABIF29_005473</name>
</gene>
<dbReference type="InterPro" id="IPR016166">
    <property type="entry name" value="FAD-bd_PCMH"/>
</dbReference>
<dbReference type="EMBL" id="JBGBZA010000002">
    <property type="protein sequence ID" value="MEY9318674.1"/>
    <property type="molecule type" value="Genomic_DNA"/>
</dbReference>
<dbReference type="Pfam" id="PF01565">
    <property type="entry name" value="FAD_binding_4"/>
    <property type="match status" value="1"/>
</dbReference>
<evidence type="ECO:0000256" key="4">
    <source>
        <dbReference type="ARBA" id="ARBA00022827"/>
    </source>
</evidence>
<keyword evidence="4" id="KW-0274">FAD</keyword>
<reference evidence="9 10" key="1">
    <citation type="submission" date="2024-07" db="EMBL/GenBank/DDBJ databases">
        <title>Genomic Encyclopedia of Type Strains, Phase V (KMG-V): Genome sequencing to study the core and pangenomes of soil and plant-associated prokaryotes.</title>
        <authorList>
            <person name="Whitman W."/>
        </authorList>
    </citation>
    <scope>NUCLEOTIDE SEQUENCE [LARGE SCALE GENOMIC DNA]</scope>
    <source>
        <strain evidence="9 10">USDA 415</strain>
    </source>
</reference>
<dbReference type="InterPro" id="IPR017900">
    <property type="entry name" value="4Fe4S_Fe_S_CS"/>
</dbReference>
<dbReference type="InterPro" id="IPR016171">
    <property type="entry name" value="Vanillyl_alc_oxidase_C-sub2"/>
</dbReference>
<sequence length="992" mass="108236">MKNASSLEQRLRSELTGDVFFDAFNRGRYATDASFYQIMPAGVVVPRTVDEALRALAIVRDAGRIVTPRGGGTSQCGQTVNDGIVVDLSKHLNRILSLDVENRTCVVEPGIVLDDLNRQLRKHGLWFPVDVSTASRATIGGMAGNNSCGGRSLRYGTMRDNTLSMDAALADGTLLHFGEVPRDLTRVNSSDSGLKLFRDMLDLGEREALEIADKFPKVQRRVGGYNLDALVPRNAPNNLAHLLVGSEGTLAFTTQVELKLWPVIRNKALGVCHFGSFYEAMDAAQHLVKLRPIAVELVDRTMIALGREIAMFQPIISAAVRGDPDAILVVEFAEEDQADNLARLKQLGELMADLGFGWDKPQRKWGGVVEIIEPALQTGIADFRAAGLNVMMSMKQEGKPVSFVEDCAVPLPHLADYTERLNAVFARHGTRGTMYAHASEGCLHVRPVLNLKLEKDVKAMRAIAEEAFAMVREYKGSHSGEHGDGLVRSEFHEAMFGQRIVADFREVKQRFDPTNTLNPGKIVDPPKMDDRSLFRFAPDYRVGELKTVLDWSAYPGAGGGFQGAVEMCNNNGACRKLEGGVMCPSYRATRNEKDVTRGRANTLRLAISGQLGTDALASDEMMETLKLCVSCKACRHECPTGVDMAKMKIEVLAARAATHGLSLRDRLVGYLPRYVDLASRFAPIANWRNRSPLLRALFEKLAGISARRALPAFRRDTFRPDAEVLGPVDGREVVLFADTFNRGYERENLDAAIEVLVAGGYRVHLPRPSDGGRPPCCGRTFLSAGLVEQARTELDRLVATYIPFAARGVPIIGLEPSCLLTLRDELLSLRSDEAAKTVSAHALLFEEFLAREAEAGRLALPLGAVAGKAVVHGHCHQKSFGAFKPVEKVLRLVPSLDVKTIESSCCGMAGAFGYGADTYQASIEMAELSLLPAVRGADQDTLIVADGTSCRHQIKDGSGRTPLHVASVLAMSLKRAKSNTDRLLPTKEEAHG</sequence>
<evidence type="ECO:0000313" key="10">
    <source>
        <dbReference type="Proteomes" id="UP001565471"/>
    </source>
</evidence>
<dbReference type="Gene3D" id="3.30.465.10">
    <property type="match status" value="1"/>
</dbReference>
<dbReference type="PANTHER" id="PTHR11748:SF119">
    <property type="entry name" value="D-2-HYDROXYGLUTARATE DEHYDROGENASE"/>
    <property type="match status" value="1"/>
</dbReference>
<dbReference type="Pfam" id="PF13183">
    <property type="entry name" value="Fer4_8"/>
    <property type="match status" value="1"/>
</dbReference>
<dbReference type="Gene3D" id="3.30.70.2740">
    <property type="match status" value="1"/>
</dbReference>
<keyword evidence="7" id="KW-0411">Iron-sulfur</keyword>
<organism evidence="9 10">
    <name type="scientific">Bradyrhizobium elkanii</name>
    <dbReference type="NCBI Taxonomy" id="29448"/>
    <lineage>
        <taxon>Bacteria</taxon>
        <taxon>Pseudomonadati</taxon>
        <taxon>Pseudomonadota</taxon>
        <taxon>Alphaproteobacteria</taxon>
        <taxon>Hyphomicrobiales</taxon>
        <taxon>Nitrobacteraceae</taxon>
        <taxon>Bradyrhizobium</taxon>
    </lineage>
</organism>
<keyword evidence="5" id="KW-0560">Oxidoreductase</keyword>
<dbReference type="PROSITE" id="PS51387">
    <property type="entry name" value="FAD_PCMH"/>
    <property type="match status" value="1"/>
</dbReference>
<evidence type="ECO:0000256" key="5">
    <source>
        <dbReference type="ARBA" id="ARBA00023002"/>
    </source>
</evidence>
<dbReference type="InterPro" id="IPR036318">
    <property type="entry name" value="FAD-bd_PCMH-like_sf"/>
</dbReference>
<dbReference type="InterPro" id="IPR016164">
    <property type="entry name" value="FAD-linked_Oxase-like_C"/>
</dbReference>
<feature type="domain" description="FAD-binding PCMH-type" evidence="8">
    <location>
        <begin position="36"/>
        <end position="263"/>
    </location>
</feature>
<dbReference type="PROSITE" id="PS00198">
    <property type="entry name" value="4FE4S_FER_1"/>
    <property type="match status" value="1"/>
</dbReference>
<evidence type="ECO:0000256" key="1">
    <source>
        <dbReference type="ARBA" id="ARBA00001974"/>
    </source>
</evidence>
<evidence type="ECO:0000256" key="2">
    <source>
        <dbReference type="ARBA" id="ARBA00022630"/>
    </source>
</evidence>
<keyword evidence="6" id="KW-0408">Iron</keyword>
<dbReference type="RefSeq" id="WP_075968268.1">
    <property type="nucleotide sequence ID" value="NZ_CP126026.1"/>
</dbReference>
<dbReference type="Proteomes" id="UP001565471">
    <property type="component" value="Unassembled WGS sequence"/>
</dbReference>
<dbReference type="PANTHER" id="PTHR11748">
    <property type="entry name" value="D-LACTATE DEHYDROGENASE"/>
    <property type="match status" value="1"/>
</dbReference>
<evidence type="ECO:0000256" key="7">
    <source>
        <dbReference type="ARBA" id="ARBA00023014"/>
    </source>
</evidence>
<dbReference type="SUPFAM" id="SSF55103">
    <property type="entry name" value="FAD-linked oxidases, C-terminal domain"/>
    <property type="match status" value="1"/>
</dbReference>
<dbReference type="InterPro" id="IPR016167">
    <property type="entry name" value="FAD-bd_PCMH_sub1"/>
</dbReference>
<dbReference type="InterPro" id="IPR017896">
    <property type="entry name" value="4Fe4S_Fe-S-bd"/>
</dbReference>
<keyword evidence="2" id="KW-0285">Flavoprotein</keyword>
<accession>A0ABV4F5F1</accession>
<dbReference type="SUPFAM" id="SSF46548">
    <property type="entry name" value="alpha-helical ferredoxin"/>
    <property type="match status" value="1"/>
</dbReference>
<name>A0ABV4F5F1_BRAEL</name>
<proteinExistence type="predicted"/>
<comment type="caution">
    <text evidence="9">The sequence shown here is derived from an EMBL/GenBank/DDBJ whole genome shotgun (WGS) entry which is preliminary data.</text>
</comment>
<keyword evidence="3" id="KW-0479">Metal-binding</keyword>
<dbReference type="SUPFAM" id="SSF56176">
    <property type="entry name" value="FAD-binding/transporter-associated domain-like"/>
    <property type="match status" value="1"/>
</dbReference>
<dbReference type="InterPro" id="IPR016169">
    <property type="entry name" value="FAD-bd_PCMH_sub2"/>
</dbReference>
<protein>
    <submittedName>
        <fullName evidence="9">FAD/FMN-containing dehydrogenase/Fe-S oxidoreductase</fullName>
    </submittedName>
</protein>
<evidence type="ECO:0000256" key="6">
    <source>
        <dbReference type="ARBA" id="ARBA00023004"/>
    </source>
</evidence>